<reference evidence="7 8" key="1">
    <citation type="submission" date="2017-02" db="EMBL/GenBank/DDBJ databases">
        <authorList>
            <person name="Peterson S.W."/>
        </authorList>
    </citation>
    <scope>NUCLEOTIDE SEQUENCE [LARGE SCALE GENOMIC DNA]</scope>
    <source>
        <strain evidence="7 8">DSM 24412</strain>
    </source>
</reference>
<evidence type="ECO:0000259" key="6">
    <source>
        <dbReference type="Pfam" id="PF00881"/>
    </source>
</evidence>
<evidence type="ECO:0000256" key="1">
    <source>
        <dbReference type="ARBA" id="ARBA00008366"/>
    </source>
</evidence>
<evidence type="ECO:0000256" key="5">
    <source>
        <dbReference type="PIRNR" id="PIRNR005426"/>
    </source>
</evidence>
<evidence type="ECO:0000256" key="4">
    <source>
        <dbReference type="ARBA" id="ARBA00023002"/>
    </source>
</evidence>
<dbReference type="EMBL" id="FUYV01000010">
    <property type="protein sequence ID" value="SKC09556.1"/>
    <property type="molecule type" value="Genomic_DNA"/>
</dbReference>
<evidence type="ECO:0000256" key="3">
    <source>
        <dbReference type="ARBA" id="ARBA00022643"/>
    </source>
</evidence>
<dbReference type="PANTHER" id="PTHR43425:SF2">
    <property type="entry name" value="OXYGEN-INSENSITIVE NADPH NITROREDUCTASE"/>
    <property type="match status" value="1"/>
</dbReference>
<dbReference type="Proteomes" id="UP000191055">
    <property type="component" value="Unassembled WGS sequence"/>
</dbReference>
<keyword evidence="3 5" id="KW-0288">FMN</keyword>
<name>A0A1T5GMB5_9BACT</name>
<evidence type="ECO:0000256" key="2">
    <source>
        <dbReference type="ARBA" id="ARBA00022630"/>
    </source>
</evidence>
<dbReference type="InterPro" id="IPR000415">
    <property type="entry name" value="Nitroreductase-like"/>
</dbReference>
<dbReference type="STRING" id="889453.SAMN03080601_01867"/>
<evidence type="ECO:0000313" key="7">
    <source>
        <dbReference type="EMBL" id="SKC09556.1"/>
    </source>
</evidence>
<dbReference type="Pfam" id="PF00881">
    <property type="entry name" value="Nitroreductase"/>
    <property type="match status" value="1"/>
</dbReference>
<keyword evidence="4 5" id="KW-0560">Oxidoreductase</keyword>
<dbReference type="InterPro" id="IPR016446">
    <property type="entry name" value="Flavin_OxRdtase_Frp"/>
</dbReference>
<dbReference type="SUPFAM" id="SSF55469">
    <property type="entry name" value="FMN-dependent nitroreductase-like"/>
    <property type="match status" value="1"/>
</dbReference>
<feature type="domain" description="Nitroreductase" evidence="6">
    <location>
        <begin position="21"/>
        <end position="174"/>
    </location>
</feature>
<dbReference type="AlphaFoldDB" id="A0A1T5GMB5"/>
<dbReference type="GO" id="GO:0016491">
    <property type="term" value="F:oxidoreductase activity"/>
    <property type="evidence" value="ECO:0007669"/>
    <property type="project" value="UniProtKB-UniRule"/>
</dbReference>
<dbReference type="Gene3D" id="3.40.109.10">
    <property type="entry name" value="NADH Oxidase"/>
    <property type="match status" value="1"/>
</dbReference>
<keyword evidence="5" id="KW-0521">NADP</keyword>
<keyword evidence="8" id="KW-1185">Reference proteome</keyword>
<organism evidence="7 8">
    <name type="scientific">Alkalitalea saponilacus</name>
    <dbReference type="NCBI Taxonomy" id="889453"/>
    <lineage>
        <taxon>Bacteria</taxon>
        <taxon>Pseudomonadati</taxon>
        <taxon>Bacteroidota</taxon>
        <taxon>Bacteroidia</taxon>
        <taxon>Marinilabiliales</taxon>
        <taxon>Marinilabiliaceae</taxon>
        <taxon>Alkalitalea</taxon>
    </lineage>
</organism>
<accession>A0A1T5GMB5</accession>
<proteinExistence type="inferred from homology"/>
<comment type="similarity">
    <text evidence="1 5">Belongs to the flavin oxidoreductase frp family.</text>
</comment>
<sequence length="260" mass="29310">MALFSTLTKPKTMETLQTLNSHRSIRKYKNLKVEQNLLNTILEAGCRASTTGNMQVYSIVVTTNEGIKEKLAPAHFNQPGVVQAPVILTFCADFNRFNKWCKLSKAEPGYDNFLSFMTAAIDALLVAQNVCVAAEDKGLGICYYGTTTYNAQKIIDTLNLPKGVVPITTVTLGYADEQPDLTDRLPLEAVVHQDTYKDYSPDDIDRIYKEKESSPLYQQFVKENNKETLAQVFTDVRYKKADNEHFSNELMKVLKNQGFL</sequence>
<dbReference type="PIRSF" id="PIRSF005426">
    <property type="entry name" value="Frp"/>
    <property type="match status" value="1"/>
</dbReference>
<gene>
    <name evidence="7" type="ORF">SAMN03080601_01867</name>
</gene>
<evidence type="ECO:0000313" key="8">
    <source>
        <dbReference type="Proteomes" id="UP000191055"/>
    </source>
</evidence>
<dbReference type="InterPro" id="IPR029479">
    <property type="entry name" value="Nitroreductase"/>
</dbReference>
<dbReference type="PANTHER" id="PTHR43425">
    <property type="entry name" value="OXYGEN-INSENSITIVE NADPH NITROREDUCTASE"/>
    <property type="match status" value="1"/>
</dbReference>
<keyword evidence="2 5" id="KW-0285">Flavoprotein</keyword>
<protein>
    <submittedName>
        <fullName evidence="7">Nitroreductase</fullName>
    </submittedName>
</protein>